<dbReference type="Proteomes" id="UP000184693">
    <property type="component" value="Unassembled WGS sequence"/>
</dbReference>
<dbReference type="AlphaFoldDB" id="A0A1N6EK08"/>
<sequence>MPFDLVIKCHVGKKSAWNCEPNKGEEAPRYLIGHRVSCYRRPFLGQMFEYFRKRLYQPLAVVRIEAAGRICIASLNHLIDERLYPPHDVQQGGIVGDTAKYTRSTVSFRDSTVASAVWH</sequence>
<name>A0A1N6EK08_9BURK</name>
<dbReference type="EMBL" id="FSRM01000001">
    <property type="protein sequence ID" value="SIN83399.1"/>
    <property type="molecule type" value="Genomic_DNA"/>
</dbReference>
<evidence type="ECO:0000313" key="1">
    <source>
        <dbReference type="EMBL" id="SIN83399.1"/>
    </source>
</evidence>
<organism evidence="1 2">
    <name type="scientific">Paraburkholderia phenazinium</name>
    <dbReference type="NCBI Taxonomy" id="60549"/>
    <lineage>
        <taxon>Bacteria</taxon>
        <taxon>Pseudomonadati</taxon>
        <taxon>Pseudomonadota</taxon>
        <taxon>Betaproteobacteria</taxon>
        <taxon>Burkholderiales</taxon>
        <taxon>Burkholderiaceae</taxon>
        <taxon>Paraburkholderia</taxon>
    </lineage>
</organism>
<accession>A0A1N6EK08</accession>
<gene>
    <name evidence="1" type="ORF">SAMN05444168_0735</name>
</gene>
<reference evidence="1 2" key="1">
    <citation type="submission" date="2016-11" db="EMBL/GenBank/DDBJ databases">
        <authorList>
            <person name="Jaros S."/>
            <person name="Januszkiewicz K."/>
            <person name="Wedrychowicz H."/>
        </authorList>
    </citation>
    <scope>NUCLEOTIDE SEQUENCE [LARGE SCALE GENOMIC DNA]</scope>
    <source>
        <strain evidence="1 2">GAS86</strain>
    </source>
</reference>
<protein>
    <submittedName>
        <fullName evidence="1">Uncharacterized protein</fullName>
    </submittedName>
</protein>
<evidence type="ECO:0000313" key="2">
    <source>
        <dbReference type="Proteomes" id="UP000184693"/>
    </source>
</evidence>
<proteinExistence type="predicted"/>